<comment type="similarity">
    <text evidence="2">Belongs to the ABC-2 integral membrane protein family.</text>
</comment>
<name>A0A559IVS6_9BACL</name>
<dbReference type="PROSITE" id="PS51012">
    <property type="entry name" value="ABC_TM2"/>
    <property type="match status" value="1"/>
</dbReference>
<protein>
    <submittedName>
        <fullName evidence="10">ABC transporter permease subunit</fullName>
    </submittedName>
</protein>
<evidence type="ECO:0000256" key="6">
    <source>
        <dbReference type="ARBA" id="ARBA00022989"/>
    </source>
</evidence>
<dbReference type="PANTHER" id="PTHR30294">
    <property type="entry name" value="MEMBRANE COMPONENT OF ABC TRANSPORTER YHHJ-RELATED"/>
    <property type="match status" value="1"/>
</dbReference>
<dbReference type="InterPro" id="IPR051449">
    <property type="entry name" value="ABC-2_transporter_component"/>
</dbReference>
<feature type="domain" description="ABC transmembrane type-2" evidence="9">
    <location>
        <begin position="148"/>
        <end position="373"/>
    </location>
</feature>
<feature type="transmembrane region" description="Helical" evidence="8">
    <location>
        <begin position="21"/>
        <end position="50"/>
    </location>
</feature>
<organism evidence="10 11">
    <name type="scientific">Paenibacillus agilis</name>
    <dbReference type="NCBI Taxonomy" id="3020863"/>
    <lineage>
        <taxon>Bacteria</taxon>
        <taxon>Bacillati</taxon>
        <taxon>Bacillota</taxon>
        <taxon>Bacilli</taxon>
        <taxon>Bacillales</taxon>
        <taxon>Paenibacillaceae</taxon>
        <taxon>Paenibacillus</taxon>
    </lineage>
</organism>
<dbReference type="Proteomes" id="UP000318102">
    <property type="component" value="Unassembled WGS sequence"/>
</dbReference>
<accession>A0A559IVS6</accession>
<keyword evidence="11" id="KW-1185">Reference proteome</keyword>
<feature type="transmembrane region" description="Helical" evidence="8">
    <location>
        <begin position="265"/>
        <end position="286"/>
    </location>
</feature>
<dbReference type="GO" id="GO:0005886">
    <property type="term" value="C:plasma membrane"/>
    <property type="evidence" value="ECO:0007669"/>
    <property type="project" value="UniProtKB-SubCell"/>
</dbReference>
<sequence length="377" mass="42294">MNALKIAQFYIHRILVNKRAWWLTFVLPTVVVVFMMVTTITSVVPVVVWYDEDQSVWSKQLKNQLDERFEVVLAANHTEMKQSAEKSGFGIFIPAAYSESLTGGATPQVDMYQKSLSEQSALVKLAAEQFVQEQQLFLSDTERLEKGEKLAPDHMEKLYEQYLQERPVLDIQSSKSASSVSMRMAMGIFLMFIFMNALQAVSVMIEDRHNRTMLRAYAAPVRNAEISFGYFIGAFANGTIQISIVLGIVHIALGSRITSSIGAQFLLLELYLLAILGALCMVSAFLTDMKRFTQVGYGIIVPTCMIGGCFWPVYIMEPYMQRISYYVPQRWVLDAIDKLESGAALEAILLPIGILLLFTIIFLGVGVSTFRPAAREG</sequence>
<feature type="transmembrane region" description="Helical" evidence="8">
    <location>
        <begin position="295"/>
        <end position="315"/>
    </location>
</feature>
<evidence type="ECO:0000313" key="11">
    <source>
        <dbReference type="Proteomes" id="UP000318102"/>
    </source>
</evidence>
<proteinExistence type="inferred from homology"/>
<gene>
    <name evidence="10" type="ORF">FPZ44_00930</name>
</gene>
<evidence type="ECO:0000256" key="8">
    <source>
        <dbReference type="SAM" id="Phobius"/>
    </source>
</evidence>
<dbReference type="InterPro" id="IPR013525">
    <property type="entry name" value="ABC2_TM"/>
</dbReference>
<keyword evidence="7 8" id="KW-0472">Membrane</keyword>
<evidence type="ECO:0000256" key="7">
    <source>
        <dbReference type="ARBA" id="ARBA00023136"/>
    </source>
</evidence>
<dbReference type="EMBL" id="VNJK01000001">
    <property type="protein sequence ID" value="TVX91745.1"/>
    <property type="molecule type" value="Genomic_DNA"/>
</dbReference>
<keyword evidence="5 8" id="KW-0812">Transmembrane</keyword>
<evidence type="ECO:0000256" key="1">
    <source>
        <dbReference type="ARBA" id="ARBA00004651"/>
    </source>
</evidence>
<evidence type="ECO:0000256" key="2">
    <source>
        <dbReference type="ARBA" id="ARBA00007783"/>
    </source>
</evidence>
<dbReference type="InterPro" id="IPR047817">
    <property type="entry name" value="ABC2_TM_bact-type"/>
</dbReference>
<dbReference type="PANTHER" id="PTHR30294:SF45">
    <property type="entry name" value="LINEARMYCIN RESISTANCE PERMEASE PROTEIN LNRN"/>
    <property type="match status" value="1"/>
</dbReference>
<evidence type="ECO:0000256" key="4">
    <source>
        <dbReference type="ARBA" id="ARBA00022475"/>
    </source>
</evidence>
<dbReference type="Pfam" id="PF12698">
    <property type="entry name" value="ABC2_membrane_3"/>
    <property type="match status" value="1"/>
</dbReference>
<keyword evidence="3" id="KW-0813">Transport</keyword>
<dbReference type="OrthoDB" id="266913at2"/>
<evidence type="ECO:0000256" key="5">
    <source>
        <dbReference type="ARBA" id="ARBA00022692"/>
    </source>
</evidence>
<reference evidence="10 11" key="1">
    <citation type="submission" date="2019-07" db="EMBL/GenBank/DDBJ databases">
        <authorList>
            <person name="Kim J."/>
        </authorList>
    </citation>
    <scope>NUCLEOTIDE SEQUENCE [LARGE SCALE GENOMIC DNA]</scope>
    <source>
        <strain evidence="10 11">N4</strain>
    </source>
</reference>
<dbReference type="RefSeq" id="WP_144986544.1">
    <property type="nucleotide sequence ID" value="NZ_VNJK01000001.1"/>
</dbReference>
<comment type="subcellular location">
    <subcellularLocation>
        <location evidence="1">Cell membrane</location>
        <topology evidence="1">Multi-pass membrane protein</topology>
    </subcellularLocation>
</comment>
<dbReference type="AlphaFoldDB" id="A0A559IVS6"/>
<dbReference type="Gene3D" id="3.40.1710.10">
    <property type="entry name" value="abc type-2 transporter like domain"/>
    <property type="match status" value="1"/>
</dbReference>
<evidence type="ECO:0000313" key="10">
    <source>
        <dbReference type="EMBL" id="TVX91745.1"/>
    </source>
</evidence>
<evidence type="ECO:0000256" key="3">
    <source>
        <dbReference type="ARBA" id="ARBA00022448"/>
    </source>
</evidence>
<keyword evidence="4" id="KW-1003">Cell membrane</keyword>
<dbReference type="GO" id="GO:0140359">
    <property type="term" value="F:ABC-type transporter activity"/>
    <property type="evidence" value="ECO:0007669"/>
    <property type="project" value="InterPro"/>
</dbReference>
<keyword evidence="6 8" id="KW-1133">Transmembrane helix</keyword>
<feature type="transmembrane region" description="Helical" evidence="8">
    <location>
        <begin position="184"/>
        <end position="205"/>
    </location>
</feature>
<comment type="caution">
    <text evidence="10">The sequence shown here is derived from an EMBL/GenBank/DDBJ whole genome shotgun (WGS) entry which is preliminary data.</text>
</comment>
<feature type="transmembrane region" description="Helical" evidence="8">
    <location>
        <begin position="348"/>
        <end position="370"/>
    </location>
</feature>
<evidence type="ECO:0000259" key="9">
    <source>
        <dbReference type="PROSITE" id="PS51012"/>
    </source>
</evidence>
<feature type="transmembrane region" description="Helical" evidence="8">
    <location>
        <begin position="226"/>
        <end position="253"/>
    </location>
</feature>